<dbReference type="OrthoDB" id="9789435at2"/>
<sequence>MALVTVRYSALRAVIVAGSLVCVLTALPVEAETQQAPWDCSNYEGDAQTRCVNVIIEAQQKKIAELEGKLHTQQGTVGQLQDQLDRQSTATVDLQRRLAERSPTNLIPVPYSYNPYSYTYVPGLGFDLHFGGFGFHFLPDDDHWGHRHRGHGGRHHR</sequence>
<dbReference type="AlphaFoldDB" id="A0A0S4LTC6"/>
<name>A0A0S4LTC6_9BACT</name>
<gene>
    <name evidence="3" type="ORF">COMA1_70099</name>
</gene>
<dbReference type="EMBL" id="CZQA01000013">
    <property type="protein sequence ID" value="CUS39227.1"/>
    <property type="molecule type" value="Genomic_DNA"/>
</dbReference>
<protein>
    <submittedName>
        <fullName evidence="3">Uncharacterized protein</fullName>
    </submittedName>
</protein>
<dbReference type="Proteomes" id="UP000199032">
    <property type="component" value="Unassembled WGS sequence"/>
</dbReference>
<evidence type="ECO:0000313" key="3">
    <source>
        <dbReference type="EMBL" id="CUS39227.1"/>
    </source>
</evidence>
<feature type="coiled-coil region" evidence="1">
    <location>
        <begin position="56"/>
        <end position="83"/>
    </location>
</feature>
<keyword evidence="4" id="KW-1185">Reference proteome</keyword>
<dbReference type="STRING" id="1742972.COMA1_70099"/>
<evidence type="ECO:0000256" key="1">
    <source>
        <dbReference type="SAM" id="Coils"/>
    </source>
</evidence>
<reference evidence="3 4" key="1">
    <citation type="submission" date="2015-10" db="EMBL/GenBank/DDBJ databases">
        <authorList>
            <person name="Gilbert D.G."/>
        </authorList>
    </citation>
    <scope>NUCLEOTIDE SEQUENCE [LARGE SCALE GENOMIC DNA]</scope>
    <source>
        <strain evidence="3">COMA1</strain>
    </source>
</reference>
<dbReference type="RefSeq" id="WP_090751136.1">
    <property type="nucleotide sequence ID" value="NZ_CZQA01000013.1"/>
</dbReference>
<proteinExistence type="predicted"/>
<feature type="chain" id="PRO_5006624251" evidence="2">
    <location>
        <begin position="32"/>
        <end position="157"/>
    </location>
</feature>
<keyword evidence="2" id="KW-0732">Signal</keyword>
<evidence type="ECO:0000256" key="2">
    <source>
        <dbReference type="SAM" id="SignalP"/>
    </source>
</evidence>
<feature type="signal peptide" evidence="2">
    <location>
        <begin position="1"/>
        <end position="31"/>
    </location>
</feature>
<keyword evidence="1" id="KW-0175">Coiled coil</keyword>
<organism evidence="3 4">
    <name type="scientific">Candidatus Nitrospira nitrosa</name>
    <dbReference type="NCBI Taxonomy" id="1742972"/>
    <lineage>
        <taxon>Bacteria</taxon>
        <taxon>Pseudomonadati</taxon>
        <taxon>Nitrospirota</taxon>
        <taxon>Nitrospiria</taxon>
        <taxon>Nitrospirales</taxon>
        <taxon>Nitrospiraceae</taxon>
        <taxon>Nitrospira</taxon>
    </lineage>
</organism>
<accession>A0A0S4LTC6</accession>
<evidence type="ECO:0000313" key="4">
    <source>
        <dbReference type="Proteomes" id="UP000199032"/>
    </source>
</evidence>